<feature type="region of interest" description="Disordered" evidence="4">
    <location>
        <begin position="118"/>
        <end position="183"/>
    </location>
</feature>
<dbReference type="GO" id="GO:0003677">
    <property type="term" value="F:DNA binding"/>
    <property type="evidence" value="ECO:0007669"/>
    <property type="project" value="UniProtKB-KW"/>
</dbReference>
<dbReference type="Pfam" id="PF00436">
    <property type="entry name" value="SSB"/>
    <property type="match status" value="1"/>
</dbReference>
<dbReference type="InterPro" id="IPR011344">
    <property type="entry name" value="ssDNA-bd"/>
</dbReference>
<keyword evidence="1 2" id="KW-0238">DNA-binding</keyword>
<sequence length="183" mass="19231">MSVGETTITIVGNLTADPDLRFTQTGVGVAAFTVASTPRFYDQQAGEWKDGDALFLRCSAWRHLAEHVAETLTRGMRVIVTGRLRQRNYEDKEGIKRTAYEIEVDDVGPSLRYATAKVAKATRQQAPHPATTNGTNGAAPSNGGGFGQPSADPWLNGGTGGQPASSGQFGGGSGGGFSDDPPF</sequence>
<dbReference type="Proteomes" id="UP001501020">
    <property type="component" value="Unassembled WGS sequence"/>
</dbReference>
<evidence type="ECO:0000256" key="2">
    <source>
        <dbReference type="HAMAP-Rule" id="MF_00984"/>
    </source>
</evidence>
<protein>
    <recommendedName>
        <fullName evidence="2 3">Single-stranded DNA-binding protein</fullName>
        <shortName evidence="2">SSB</shortName>
    </recommendedName>
</protein>
<comment type="caution">
    <text evidence="5">The sequence shown here is derived from an EMBL/GenBank/DDBJ whole genome shotgun (WGS) entry which is preliminary data.</text>
</comment>
<comment type="caution">
    <text evidence="2">Lacks conserved residue(s) required for the propagation of feature annotation.</text>
</comment>
<evidence type="ECO:0000256" key="4">
    <source>
        <dbReference type="SAM" id="MobiDB-lite"/>
    </source>
</evidence>
<evidence type="ECO:0000313" key="6">
    <source>
        <dbReference type="Proteomes" id="UP001501020"/>
    </source>
</evidence>
<dbReference type="PROSITE" id="PS50935">
    <property type="entry name" value="SSB"/>
    <property type="match status" value="1"/>
</dbReference>
<dbReference type="RefSeq" id="WP_344262333.1">
    <property type="nucleotide sequence ID" value="NZ_BAAAMR010000006.1"/>
</dbReference>
<dbReference type="SUPFAM" id="SSF50249">
    <property type="entry name" value="Nucleic acid-binding proteins"/>
    <property type="match status" value="1"/>
</dbReference>
<evidence type="ECO:0000256" key="1">
    <source>
        <dbReference type="ARBA" id="ARBA00023125"/>
    </source>
</evidence>
<evidence type="ECO:0000313" key="5">
    <source>
        <dbReference type="EMBL" id="GAA2124448.1"/>
    </source>
</evidence>
<dbReference type="EMBL" id="BAAAMR010000006">
    <property type="protein sequence ID" value="GAA2124448.1"/>
    <property type="molecule type" value="Genomic_DNA"/>
</dbReference>
<dbReference type="HAMAP" id="MF_00984">
    <property type="entry name" value="SSB"/>
    <property type="match status" value="1"/>
</dbReference>
<keyword evidence="6" id="KW-1185">Reference proteome</keyword>
<feature type="compositionally biased region" description="Polar residues" evidence="4">
    <location>
        <begin position="122"/>
        <end position="139"/>
    </location>
</feature>
<dbReference type="PANTHER" id="PTHR10302:SF27">
    <property type="entry name" value="SINGLE-STRANDED DNA-BINDING PROTEIN"/>
    <property type="match status" value="1"/>
</dbReference>
<gene>
    <name evidence="5" type="ORF">GCM10009727_12020</name>
</gene>
<evidence type="ECO:0000256" key="3">
    <source>
        <dbReference type="RuleBase" id="RU000524"/>
    </source>
</evidence>
<proteinExistence type="inferred from homology"/>
<dbReference type="InterPro" id="IPR012340">
    <property type="entry name" value="NA-bd_OB-fold"/>
</dbReference>
<feature type="compositionally biased region" description="Gly residues" evidence="4">
    <location>
        <begin position="168"/>
        <end position="177"/>
    </location>
</feature>
<reference evidence="6" key="1">
    <citation type="journal article" date="2019" name="Int. J. Syst. Evol. Microbiol.">
        <title>The Global Catalogue of Microorganisms (GCM) 10K type strain sequencing project: providing services to taxonomists for standard genome sequencing and annotation.</title>
        <authorList>
            <consortium name="The Broad Institute Genomics Platform"/>
            <consortium name="The Broad Institute Genome Sequencing Center for Infectious Disease"/>
            <person name="Wu L."/>
            <person name="Ma J."/>
        </authorList>
    </citation>
    <scope>NUCLEOTIDE SEQUENCE [LARGE SCALE GENOMIC DNA]</scope>
    <source>
        <strain evidence="6">JCM 13850</strain>
    </source>
</reference>
<dbReference type="NCBIfam" id="NF005851">
    <property type="entry name" value="PRK07772.1"/>
    <property type="match status" value="1"/>
</dbReference>
<dbReference type="NCBIfam" id="TIGR00621">
    <property type="entry name" value="ssb"/>
    <property type="match status" value="1"/>
</dbReference>
<organism evidence="5 6">
    <name type="scientific">Actinomadura napierensis</name>
    <dbReference type="NCBI Taxonomy" id="267854"/>
    <lineage>
        <taxon>Bacteria</taxon>
        <taxon>Bacillati</taxon>
        <taxon>Actinomycetota</taxon>
        <taxon>Actinomycetes</taxon>
        <taxon>Streptosporangiales</taxon>
        <taxon>Thermomonosporaceae</taxon>
        <taxon>Actinomadura</taxon>
    </lineage>
</organism>
<dbReference type="InterPro" id="IPR000424">
    <property type="entry name" value="Primosome_PriB/ssb"/>
</dbReference>
<accession>A0ABP5K3F4</accession>
<name>A0ABP5K3F4_9ACTN</name>
<dbReference type="PANTHER" id="PTHR10302">
    <property type="entry name" value="SINGLE-STRANDED DNA-BINDING PROTEIN"/>
    <property type="match status" value="1"/>
</dbReference>
<dbReference type="Gene3D" id="2.40.50.140">
    <property type="entry name" value="Nucleic acid-binding proteins"/>
    <property type="match status" value="1"/>
</dbReference>
<dbReference type="CDD" id="cd04496">
    <property type="entry name" value="SSB_OBF"/>
    <property type="match status" value="1"/>
</dbReference>
<comment type="subunit">
    <text evidence="2">Homotetramer.</text>
</comment>